<dbReference type="Gene3D" id="3.40.50.720">
    <property type="entry name" value="NAD(P)-binding Rossmann-like Domain"/>
    <property type="match status" value="1"/>
</dbReference>
<evidence type="ECO:0000256" key="4">
    <source>
        <dbReference type="ARBA" id="ARBA00022553"/>
    </source>
</evidence>
<dbReference type="NCBIfam" id="TIGR01733">
    <property type="entry name" value="AA-adenyl-dom"/>
    <property type="match status" value="1"/>
</dbReference>
<dbReference type="eggNOG" id="COG3320">
    <property type="taxonomic scope" value="Bacteria"/>
</dbReference>
<dbReference type="CDD" id="cd05930">
    <property type="entry name" value="A_NRPS"/>
    <property type="match status" value="1"/>
</dbReference>
<dbReference type="InterPro" id="IPR013120">
    <property type="entry name" value="FAR_NAD-bd"/>
</dbReference>
<dbReference type="Gene3D" id="1.10.1200.10">
    <property type="entry name" value="ACP-like"/>
    <property type="match status" value="1"/>
</dbReference>
<dbReference type="PROSITE" id="PS00455">
    <property type="entry name" value="AMP_BINDING"/>
    <property type="match status" value="1"/>
</dbReference>
<dbReference type="EMBL" id="CM001441">
    <property type="protein sequence ID" value="EHQ92021.1"/>
    <property type="molecule type" value="Genomic_DNA"/>
</dbReference>
<dbReference type="InterPro" id="IPR000873">
    <property type="entry name" value="AMP-dep_synth/lig_dom"/>
</dbReference>
<dbReference type="Proteomes" id="UP000005104">
    <property type="component" value="Chromosome"/>
</dbReference>
<dbReference type="InterPro" id="IPR023213">
    <property type="entry name" value="CAT-like_dom_sf"/>
</dbReference>
<keyword evidence="8" id="KW-1185">Reference proteome</keyword>
<dbReference type="Pfam" id="PF07993">
    <property type="entry name" value="NAD_binding_4"/>
    <property type="match status" value="1"/>
</dbReference>
<dbReference type="InterPro" id="IPR020845">
    <property type="entry name" value="AMP-binding_CS"/>
</dbReference>
<dbReference type="RefSeq" id="WP_007787219.1">
    <property type="nucleotide sequence ID" value="NZ_CM001441.1"/>
</dbReference>
<organism evidence="7 8">
    <name type="scientific">Desulfosporosinus youngiae DSM 17734</name>
    <dbReference type="NCBI Taxonomy" id="768710"/>
    <lineage>
        <taxon>Bacteria</taxon>
        <taxon>Bacillati</taxon>
        <taxon>Bacillota</taxon>
        <taxon>Clostridia</taxon>
        <taxon>Eubacteriales</taxon>
        <taxon>Desulfitobacteriaceae</taxon>
        <taxon>Desulfosporosinus</taxon>
    </lineage>
</organism>
<dbReference type="InterPro" id="IPR036291">
    <property type="entry name" value="NAD(P)-bd_dom_sf"/>
</dbReference>
<dbReference type="GO" id="GO:0044550">
    <property type="term" value="P:secondary metabolite biosynthetic process"/>
    <property type="evidence" value="ECO:0007669"/>
    <property type="project" value="UniProtKB-ARBA"/>
</dbReference>
<dbReference type="OrthoDB" id="9778383at2"/>
<dbReference type="PROSITE" id="PS50075">
    <property type="entry name" value="CARRIER"/>
    <property type="match status" value="1"/>
</dbReference>
<keyword evidence="5" id="KW-0436">Ligase</keyword>
<dbReference type="FunFam" id="2.30.38.10:FF:000001">
    <property type="entry name" value="Non-ribosomal peptide synthetase PvdI"/>
    <property type="match status" value="1"/>
</dbReference>
<comment type="cofactor">
    <cofactor evidence="1">
        <name>pantetheine 4'-phosphate</name>
        <dbReference type="ChEBI" id="CHEBI:47942"/>
    </cofactor>
</comment>
<evidence type="ECO:0000256" key="1">
    <source>
        <dbReference type="ARBA" id="ARBA00001957"/>
    </source>
</evidence>
<dbReference type="Gene3D" id="3.30.559.10">
    <property type="entry name" value="Chloramphenicol acetyltransferase-like domain"/>
    <property type="match status" value="1"/>
</dbReference>
<name>H5XZP7_9FIRM</name>
<dbReference type="InterPro" id="IPR036736">
    <property type="entry name" value="ACP-like_sf"/>
</dbReference>
<feature type="domain" description="Carrier" evidence="6">
    <location>
        <begin position="967"/>
        <end position="1041"/>
    </location>
</feature>
<sequence>MNHPLYFPLTFSQQSIWDIQTFYGNSSYANLAVGVIIQDELDIDVLQKAININILRNEAIRLRFVMIDGEPRQYISEFREYQLDQLDFSHSEGLKEFEDWKDHQTRIIYKHLDRDLFYIAYVKLFNSQAALYFKFHHLISDAWSLNMIINDVLNTYKALVNHESFLTEQKPSYLSYILDDMDYCNSLKYKERGVFWEKLFETMPEFTLFDERTRGKRDSQAKRRTITMSSNLCEKVKQFSARHNSSGFIIFFAVFALYLSKVTAKHDIVIGTPVLNRSNHQQRNTAGMFISNIPFRITIDLEWDFLSYLNHISKSWRLLLKNQRYPYKEILKELRAKHGYSGALNDVAFSYQISKFDIENMDFETFWDFNGHEINTLSLSISDWKNDGMLRFDYDYLIGALSDQEVEQVHHYLVTLLIDAIANPSKALFQLSLLSSQEKTALIHELNLTNLNYPKEKTINQLFEEQVERTPERIALIVNAKTLTYKQLNERANQLARVLRQKGVNSDSIVGLMLKRSPELMIGILAVLKAGGAYLPIDPQYPITRIEDVLRDSKTHMLLTNASSIEEKEVTGYLEKTLNLEQIDLNDSSLYTGPSSNLLRINKPNNLAYVIYTSGSTGTPKGVMIEHRSVNNLIHALGKNFYFLEPRVIVSLTTVAFDIFVMETLVPLSYGLCVILANETEQKIPSTLFDLIKKYNIEMLQATPSKIQSLLKDPNCSAGLVYLRDIFIGGEPLQEGVLKKLQKLAPSAKLYNMYGPTETTVWSMCKEVTREEHVTIGRPIANTKIYILDEAKEPVPKGVTGEIYIGGEGLARGYLHRKDLTQERFMPDPFYEGETIYKTGDLGRWTDEGEIECLGRNDDQVKVRGFRIELREIEKCLTDHELIEEAAVITREDGNKKSYLCAYLVANQALSALDLRLYLEKRLPDYMIPAKFVWLDAMPLTPNLKVDKKSLPDPIYQGELEDTERIPPRNSTDEELVGLWSKALDIEHISIDDNFFLLGGDSLAIIEVLTGTWLREWDLNAQDFYDYPTVRLLSDKLRGEIIGQEDSGKSDLDFPRPKGHFDDQSQDTMPALKGNVLLTGVTGFLGMHLLWELLNTTAGTIYCLVRGQETEQRFQRLFKSYFSGSEKFDFSRVKIIKGDVTQKLLGLSSEDYKALGENVLTVIHAAGLVKHYGEYSEFEKANVQGTQEVIKFCLTFGRTLNHISTVSIAGNRLLGGPTGGRFSETELYIGQNYRDNLYIRSKFEAEVQVLQAISSGLEAAIFRVGILTGRYSDGHFQGNIEENAFYQKLKSLLELKALPLDKVDQDLEFTPVDFCAKGIIKIMKANTLTGRVFHMFNHKKLEMTQLIEILYAQGIDIKLLEMEAFYQLIDQELPTLNSLSGLVLDLTEERPIDSELRIKIESHITQTYLSQNGFEWPDITEAYIRSILGHMIKVGFLQQII</sequence>
<accession>H5XZP7</accession>
<dbReference type="CDD" id="cd05235">
    <property type="entry name" value="SDR_e1"/>
    <property type="match status" value="1"/>
</dbReference>
<dbReference type="PANTHER" id="PTHR44845">
    <property type="entry name" value="CARRIER DOMAIN-CONTAINING PROTEIN"/>
    <property type="match status" value="1"/>
</dbReference>
<evidence type="ECO:0000256" key="2">
    <source>
        <dbReference type="ARBA" id="ARBA00006432"/>
    </source>
</evidence>
<evidence type="ECO:0000256" key="5">
    <source>
        <dbReference type="ARBA" id="ARBA00022598"/>
    </source>
</evidence>
<proteinExistence type="inferred from homology"/>
<dbReference type="Gene3D" id="3.30.300.30">
    <property type="match status" value="1"/>
</dbReference>
<dbReference type="HOGENOM" id="CLU_000022_2_4_9"/>
<keyword evidence="3" id="KW-0596">Phosphopantetheine</keyword>
<dbReference type="FunFam" id="3.40.50.12780:FF:000012">
    <property type="entry name" value="Non-ribosomal peptide synthetase"/>
    <property type="match status" value="1"/>
</dbReference>
<dbReference type="Gene3D" id="2.30.38.10">
    <property type="entry name" value="Luciferase, Domain 3"/>
    <property type="match status" value="1"/>
</dbReference>
<dbReference type="Pfam" id="PF00668">
    <property type="entry name" value="Condensation"/>
    <property type="match status" value="1"/>
</dbReference>
<dbReference type="FunFam" id="3.30.300.30:FF:000010">
    <property type="entry name" value="Enterobactin synthetase component F"/>
    <property type="match status" value="1"/>
</dbReference>
<dbReference type="STRING" id="768710.DesyoDRAFT_5087"/>
<evidence type="ECO:0000259" key="6">
    <source>
        <dbReference type="PROSITE" id="PS50075"/>
    </source>
</evidence>
<evidence type="ECO:0000256" key="3">
    <source>
        <dbReference type="ARBA" id="ARBA00022450"/>
    </source>
</evidence>
<dbReference type="GO" id="GO:0016874">
    <property type="term" value="F:ligase activity"/>
    <property type="evidence" value="ECO:0007669"/>
    <property type="project" value="UniProtKB-KW"/>
</dbReference>
<evidence type="ECO:0000313" key="7">
    <source>
        <dbReference type="EMBL" id="EHQ92021.1"/>
    </source>
</evidence>
<dbReference type="PANTHER" id="PTHR44845:SF6">
    <property type="entry name" value="BETA-ALANINE-ACTIVATING ENZYME"/>
    <property type="match status" value="1"/>
</dbReference>
<gene>
    <name evidence="7" type="ORF">DesyoDRAFT_5087</name>
</gene>
<dbReference type="Gene3D" id="3.40.50.980">
    <property type="match status" value="2"/>
</dbReference>
<dbReference type="FunFam" id="3.40.50.980:FF:000001">
    <property type="entry name" value="Non-ribosomal peptide synthetase"/>
    <property type="match status" value="1"/>
</dbReference>
<evidence type="ECO:0000313" key="8">
    <source>
        <dbReference type="Proteomes" id="UP000005104"/>
    </source>
</evidence>
<dbReference type="GO" id="GO:0043041">
    <property type="term" value="P:amino acid activation for nonribosomal peptide biosynthetic process"/>
    <property type="evidence" value="ECO:0007669"/>
    <property type="project" value="UniProtKB-ARBA"/>
</dbReference>
<dbReference type="GO" id="GO:0008610">
    <property type="term" value="P:lipid biosynthetic process"/>
    <property type="evidence" value="ECO:0007669"/>
    <property type="project" value="UniProtKB-ARBA"/>
</dbReference>
<dbReference type="InterPro" id="IPR001242">
    <property type="entry name" value="Condensation_dom"/>
</dbReference>
<comment type="similarity">
    <text evidence="2">Belongs to the ATP-dependent AMP-binding enzyme family.</text>
</comment>
<dbReference type="InterPro" id="IPR010071">
    <property type="entry name" value="AA_adenyl_dom"/>
</dbReference>
<protein>
    <submittedName>
        <fullName evidence="7">Amino acid adenylation enzyme/thioester reductase family protein</fullName>
    </submittedName>
</protein>
<dbReference type="eggNOG" id="COG1020">
    <property type="taxonomic scope" value="Bacteria"/>
</dbReference>
<dbReference type="SUPFAM" id="SSF47336">
    <property type="entry name" value="ACP-like"/>
    <property type="match status" value="1"/>
</dbReference>
<dbReference type="InterPro" id="IPR025110">
    <property type="entry name" value="AMP-bd_C"/>
</dbReference>
<dbReference type="InterPro" id="IPR045851">
    <property type="entry name" value="AMP-bd_C_sf"/>
</dbReference>
<dbReference type="SUPFAM" id="SSF52777">
    <property type="entry name" value="CoA-dependent acyltransferases"/>
    <property type="match status" value="2"/>
</dbReference>
<dbReference type="InterPro" id="IPR009081">
    <property type="entry name" value="PP-bd_ACP"/>
</dbReference>
<dbReference type="Pfam" id="PF00550">
    <property type="entry name" value="PP-binding"/>
    <property type="match status" value="1"/>
</dbReference>
<dbReference type="SUPFAM" id="SSF56801">
    <property type="entry name" value="Acetyl-CoA synthetase-like"/>
    <property type="match status" value="1"/>
</dbReference>
<dbReference type="Pfam" id="PF00501">
    <property type="entry name" value="AMP-binding"/>
    <property type="match status" value="1"/>
</dbReference>
<keyword evidence="4" id="KW-0597">Phosphoprotein</keyword>
<dbReference type="InterPro" id="IPR010080">
    <property type="entry name" value="Thioester_reductase-like_dom"/>
</dbReference>
<dbReference type="Gene3D" id="3.30.559.30">
    <property type="entry name" value="Nonribosomal peptide synthetase, condensation domain"/>
    <property type="match status" value="1"/>
</dbReference>
<dbReference type="SUPFAM" id="SSF51735">
    <property type="entry name" value="NAD(P)-binding Rossmann-fold domains"/>
    <property type="match status" value="1"/>
</dbReference>
<reference evidence="7 8" key="1">
    <citation type="submission" date="2011-11" db="EMBL/GenBank/DDBJ databases">
        <title>The Noncontiguous Finished genome of Desulfosporosinus youngiae DSM 17734.</title>
        <authorList>
            <consortium name="US DOE Joint Genome Institute (JGI-PGF)"/>
            <person name="Lucas S."/>
            <person name="Han J."/>
            <person name="Lapidus A."/>
            <person name="Cheng J.-F."/>
            <person name="Goodwin L."/>
            <person name="Pitluck S."/>
            <person name="Peters L."/>
            <person name="Ovchinnikova G."/>
            <person name="Lu M."/>
            <person name="Land M.L."/>
            <person name="Hauser L."/>
            <person name="Pester M."/>
            <person name="Spring S."/>
            <person name="Ollivier B."/>
            <person name="Rattei T."/>
            <person name="Klenk H.-P."/>
            <person name="Wagner M."/>
            <person name="Loy A."/>
            <person name="Woyke T.J."/>
        </authorList>
    </citation>
    <scope>NUCLEOTIDE SEQUENCE [LARGE SCALE GENOMIC DNA]</scope>
    <source>
        <strain evidence="7 8">DSM 17734</strain>
    </source>
</reference>
<dbReference type="Pfam" id="PF13193">
    <property type="entry name" value="AMP-binding_C"/>
    <property type="match status" value="1"/>
</dbReference>